<accession>E1KRV5</accession>
<sequence>MCTRKKDVEKLSCGFEGVINLFSLQKRLKIEQKCSKIVKKK</sequence>
<dbReference type="Proteomes" id="UP000003610">
    <property type="component" value="Unassembled WGS sequence"/>
</dbReference>
<dbReference type="AlphaFoldDB" id="E1KRV5"/>
<reference evidence="1 2" key="1">
    <citation type="submission" date="2010-08" db="EMBL/GenBank/DDBJ databases">
        <authorList>
            <person name="Durkin A.S."/>
            <person name="Madupu R."/>
            <person name="Torralba M."/>
            <person name="Gillis M."/>
            <person name="Methe B."/>
            <person name="Sutton G."/>
            <person name="Nelson K.E."/>
        </authorList>
    </citation>
    <scope>NUCLEOTIDE SEQUENCE [LARGE SCALE GENOMIC DNA]</scope>
    <source>
        <strain evidence="1 2">FB035-09AN</strain>
    </source>
</reference>
<organism evidence="1 2">
    <name type="scientific">Prevotella disiens FB035-09AN</name>
    <dbReference type="NCBI Taxonomy" id="866771"/>
    <lineage>
        <taxon>Bacteria</taxon>
        <taxon>Pseudomonadati</taxon>
        <taxon>Bacteroidota</taxon>
        <taxon>Bacteroidia</taxon>
        <taxon>Bacteroidales</taxon>
        <taxon>Prevotellaceae</taxon>
        <taxon>Prevotella</taxon>
    </lineage>
</organism>
<dbReference type="EMBL" id="AEDO01000046">
    <property type="protein sequence ID" value="EFL45580.1"/>
    <property type="molecule type" value="Genomic_DNA"/>
</dbReference>
<proteinExistence type="predicted"/>
<gene>
    <name evidence="1" type="ORF">HMPREF9296_1414</name>
</gene>
<comment type="caution">
    <text evidence="1">The sequence shown here is derived from an EMBL/GenBank/DDBJ whole genome shotgun (WGS) entry which is preliminary data.</text>
</comment>
<protein>
    <submittedName>
        <fullName evidence="1">Uncharacterized protein</fullName>
    </submittedName>
</protein>
<name>E1KRV5_9BACT</name>
<evidence type="ECO:0000313" key="2">
    <source>
        <dbReference type="Proteomes" id="UP000003610"/>
    </source>
</evidence>
<evidence type="ECO:0000313" key="1">
    <source>
        <dbReference type="EMBL" id="EFL45580.1"/>
    </source>
</evidence>